<dbReference type="EC" id="2.3.1.28" evidence="1"/>
<proteinExistence type="predicted"/>
<dbReference type="EMBL" id="VSSQ01042020">
    <property type="protein sequence ID" value="MPM95542.1"/>
    <property type="molecule type" value="Genomic_DNA"/>
</dbReference>
<organism evidence="1">
    <name type="scientific">bioreactor metagenome</name>
    <dbReference type="NCBI Taxonomy" id="1076179"/>
    <lineage>
        <taxon>unclassified sequences</taxon>
        <taxon>metagenomes</taxon>
        <taxon>ecological metagenomes</taxon>
    </lineage>
</organism>
<name>A0A645E4N9_9ZZZZ</name>
<dbReference type="Gene3D" id="2.160.10.10">
    <property type="entry name" value="Hexapeptide repeat proteins"/>
    <property type="match status" value="1"/>
</dbReference>
<keyword evidence="1" id="KW-0808">Transferase</keyword>
<sequence length="56" mass="6144">MFVQDGVTIGHGAIVGARSVVTHDVPPYAIVAGNPARLIRMRFSDAIIERLLRAEW</sequence>
<keyword evidence="1" id="KW-0012">Acyltransferase</keyword>
<evidence type="ECO:0000313" key="1">
    <source>
        <dbReference type="EMBL" id="MPM95542.1"/>
    </source>
</evidence>
<dbReference type="GO" id="GO:0008811">
    <property type="term" value="F:chloramphenicol O-acetyltransferase activity"/>
    <property type="evidence" value="ECO:0007669"/>
    <property type="project" value="UniProtKB-EC"/>
</dbReference>
<dbReference type="PANTHER" id="PTHR43300:SF11">
    <property type="entry name" value="ACETYLTRANSFERASE RV3034C-RELATED"/>
    <property type="match status" value="1"/>
</dbReference>
<dbReference type="SUPFAM" id="SSF51161">
    <property type="entry name" value="Trimeric LpxA-like enzymes"/>
    <property type="match status" value="1"/>
</dbReference>
<dbReference type="AlphaFoldDB" id="A0A645E4N9"/>
<dbReference type="InterPro" id="IPR011004">
    <property type="entry name" value="Trimer_LpxA-like_sf"/>
</dbReference>
<reference evidence="1" key="1">
    <citation type="submission" date="2019-08" db="EMBL/GenBank/DDBJ databases">
        <authorList>
            <person name="Kucharzyk K."/>
            <person name="Murdoch R.W."/>
            <person name="Higgins S."/>
            <person name="Loffler F."/>
        </authorList>
    </citation>
    <scope>NUCLEOTIDE SEQUENCE</scope>
</reference>
<dbReference type="PANTHER" id="PTHR43300">
    <property type="entry name" value="ACETYLTRANSFERASE"/>
    <property type="match status" value="1"/>
</dbReference>
<dbReference type="InterPro" id="IPR050179">
    <property type="entry name" value="Trans_hexapeptide_repeat"/>
</dbReference>
<comment type="caution">
    <text evidence="1">The sequence shown here is derived from an EMBL/GenBank/DDBJ whole genome shotgun (WGS) entry which is preliminary data.</text>
</comment>
<gene>
    <name evidence="1" type="primary">cat_11</name>
    <name evidence="1" type="ORF">SDC9_142697</name>
</gene>
<protein>
    <submittedName>
        <fullName evidence="1">Chloramphenicol acetyltransferase</fullName>
        <ecNumber evidence="1">2.3.1.28</ecNumber>
    </submittedName>
</protein>
<accession>A0A645E4N9</accession>